<reference evidence="2" key="1">
    <citation type="submission" date="2020-09" db="EMBL/GenBank/DDBJ databases">
        <title>Comparative genome analyses of four rice-infecting Rhizoctonia solani isolates reveal extensive enrichment of homogalacturonan modification genes.</title>
        <authorList>
            <person name="Lee D.-Y."/>
            <person name="Jeon J."/>
            <person name="Kim K.-T."/>
            <person name="Cheong K."/>
            <person name="Song H."/>
            <person name="Choi G."/>
            <person name="Ko J."/>
            <person name="Opiyo S.O."/>
            <person name="Zuo S."/>
            <person name="Madhav S."/>
            <person name="Lee Y.-H."/>
            <person name="Wang G.-L."/>
        </authorList>
    </citation>
    <scope>NUCLEOTIDE SEQUENCE</scope>
    <source>
        <strain evidence="2">AG1-IA YN-7</strain>
    </source>
</reference>
<dbReference type="Proteomes" id="UP000650582">
    <property type="component" value="Unassembled WGS sequence"/>
</dbReference>
<organism evidence="2 3">
    <name type="scientific">Rhizoctonia solani</name>
    <dbReference type="NCBI Taxonomy" id="456999"/>
    <lineage>
        <taxon>Eukaryota</taxon>
        <taxon>Fungi</taxon>
        <taxon>Dikarya</taxon>
        <taxon>Basidiomycota</taxon>
        <taxon>Agaricomycotina</taxon>
        <taxon>Agaricomycetes</taxon>
        <taxon>Cantharellales</taxon>
        <taxon>Ceratobasidiaceae</taxon>
        <taxon>Rhizoctonia</taxon>
    </lineage>
</organism>
<protein>
    <submittedName>
        <fullName evidence="2">Uncharacterized protein</fullName>
    </submittedName>
</protein>
<dbReference type="AlphaFoldDB" id="A0A8H7H4C4"/>
<evidence type="ECO:0000256" key="1">
    <source>
        <dbReference type="SAM" id="MobiDB-lite"/>
    </source>
</evidence>
<name>A0A8H7H4C4_9AGAM</name>
<dbReference type="EMBL" id="JACYCC010000128">
    <property type="protein sequence ID" value="KAF8674914.1"/>
    <property type="molecule type" value="Genomic_DNA"/>
</dbReference>
<proteinExistence type="predicted"/>
<feature type="compositionally biased region" description="Pro residues" evidence="1">
    <location>
        <begin position="64"/>
        <end position="74"/>
    </location>
</feature>
<accession>A0A8H7H4C4</accession>
<evidence type="ECO:0000313" key="3">
    <source>
        <dbReference type="Proteomes" id="UP000650582"/>
    </source>
</evidence>
<gene>
    <name evidence="2" type="ORF">RHS04_06842</name>
</gene>
<comment type="caution">
    <text evidence="2">The sequence shown here is derived from an EMBL/GenBank/DDBJ whole genome shotgun (WGS) entry which is preliminary data.</text>
</comment>
<feature type="region of interest" description="Disordered" evidence="1">
    <location>
        <begin position="32"/>
        <end position="80"/>
    </location>
</feature>
<evidence type="ECO:0000313" key="2">
    <source>
        <dbReference type="EMBL" id="KAF8674914.1"/>
    </source>
</evidence>
<sequence length="80" mass="8726">MNSKRTKLLAPLDLNLGHNTCSPLAPFLKTDFGYSQHSPFAQRKKSTRPIDRPTDQTRGATQFPQPPAPAPSLNPPNSAS</sequence>